<evidence type="ECO:0000313" key="1">
    <source>
        <dbReference type="EnsemblProtists" id="HpaP810744"/>
    </source>
</evidence>
<dbReference type="Proteomes" id="UP000011713">
    <property type="component" value="Unassembled WGS sequence"/>
</dbReference>
<dbReference type="eggNOG" id="ENOG502SPNN">
    <property type="taxonomic scope" value="Eukaryota"/>
</dbReference>
<dbReference type="EnsemblProtists" id="HpaT810744">
    <property type="protein sequence ID" value="HpaP810744"/>
    <property type="gene ID" value="HpaG810744"/>
</dbReference>
<reference evidence="1" key="2">
    <citation type="submission" date="2015-06" db="UniProtKB">
        <authorList>
            <consortium name="EnsemblProtists"/>
        </authorList>
    </citation>
    <scope>IDENTIFICATION</scope>
    <source>
        <strain evidence="1">Emoy2</strain>
    </source>
</reference>
<dbReference type="InParanoid" id="M4BW43"/>
<dbReference type="AlphaFoldDB" id="M4BW43"/>
<proteinExistence type="predicted"/>
<reference evidence="2" key="1">
    <citation type="journal article" date="2010" name="Science">
        <title>Signatures of adaptation to obligate biotrophy in the Hyaloperonospora arabidopsidis genome.</title>
        <authorList>
            <person name="Baxter L."/>
            <person name="Tripathy S."/>
            <person name="Ishaque N."/>
            <person name="Boot N."/>
            <person name="Cabral A."/>
            <person name="Kemen E."/>
            <person name="Thines M."/>
            <person name="Ah-Fong A."/>
            <person name="Anderson R."/>
            <person name="Badejoko W."/>
            <person name="Bittner-Eddy P."/>
            <person name="Boore J.L."/>
            <person name="Chibucos M.C."/>
            <person name="Coates M."/>
            <person name="Dehal P."/>
            <person name="Delehaunty K."/>
            <person name="Dong S."/>
            <person name="Downton P."/>
            <person name="Dumas B."/>
            <person name="Fabro G."/>
            <person name="Fronick C."/>
            <person name="Fuerstenberg S.I."/>
            <person name="Fulton L."/>
            <person name="Gaulin E."/>
            <person name="Govers F."/>
            <person name="Hughes L."/>
            <person name="Humphray S."/>
            <person name="Jiang R.H."/>
            <person name="Judelson H."/>
            <person name="Kamoun S."/>
            <person name="Kyung K."/>
            <person name="Meijer H."/>
            <person name="Minx P."/>
            <person name="Morris P."/>
            <person name="Nelson J."/>
            <person name="Phuntumart V."/>
            <person name="Qutob D."/>
            <person name="Rehmany A."/>
            <person name="Rougon-Cardoso A."/>
            <person name="Ryden P."/>
            <person name="Torto-Alalibo T."/>
            <person name="Studholme D."/>
            <person name="Wang Y."/>
            <person name="Win J."/>
            <person name="Wood J."/>
            <person name="Clifton S.W."/>
            <person name="Rogers J."/>
            <person name="Van den Ackerveken G."/>
            <person name="Jones J.D."/>
            <person name="McDowell J.M."/>
            <person name="Beynon J."/>
            <person name="Tyler B.M."/>
        </authorList>
    </citation>
    <scope>NUCLEOTIDE SEQUENCE [LARGE SCALE GENOMIC DNA]</scope>
    <source>
        <strain evidence="2">Emoy2</strain>
    </source>
</reference>
<dbReference type="EMBL" id="JH597993">
    <property type="status" value="NOT_ANNOTATED_CDS"/>
    <property type="molecule type" value="Genomic_DNA"/>
</dbReference>
<protein>
    <submittedName>
        <fullName evidence="1">Uncharacterized protein</fullName>
    </submittedName>
</protein>
<dbReference type="HOGENOM" id="CLU_898494_0_0_1"/>
<accession>M4BW43</accession>
<dbReference type="VEuPathDB" id="FungiDB:HpaG810744"/>
<evidence type="ECO:0000313" key="2">
    <source>
        <dbReference type="Proteomes" id="UP000011713"/>
    </source>
</evidence>
<sequence>MDLLGVNKEEMTHPHRHVIVHRSTHQQQQQLNTWRCTFVDFEKCSSTRKPKNVTQLCQVRPAQSIPELSAHGRTAAAQTRHRGRLEATAVHQALQAQPIDVHLWRHHACLWPVDRVPSHQRQSIVHHSSICCALSTDRHVETLVRFLRPMTTRNTRSWRRFLSTLLHSPDSQSSSSSSSRGDSLYDGVCVFTLSGRLEFSDGCFHSSSSTFLDVDPLQLVALFEQLTRQAIQEAIHVQRESGTPSIRLGATVFHVVSATFSSFCAVTSGKTRGLVVQKLPFGLLVAAFSAPRRLETVFGHLDDACAALRR</sequence>
<organism evidence="1 2">
    <name type="scientific">Hyaloperonospora arabidopsidis (strain Emoy2)</name>
    <name type="common">Downy mildew agent</name>
    <name type="synonym">Peronospora arabidopsidis</name>
    <dbReference type="NCBI Taxonomy" id="559515"/>
    <lineage>
        <taxon>Eukaryota</taxon>
        <taxon>Sar</taxon>
        <taxon>Stramenopiles</taxon>
        <taxon>Oomycota</taxon>
        <taxon>Peronosporomycetes</taxon>
        <taxon>Peronosporales</taxon>
        <taxon>Peronosporaceae</taxon>
        <taxon>Hyaloperonospora</taxon>
    </lineage>
</organism>
<name>M4BW43_HYAAE</name>
<keyword evidence="2" id="KW-1185">Reference proteome</keyword>